<feature type="region of interest" description="Disordered" evidence="1">
    <location>
        <begin position="134"/>
        <end position="160"/>
    </location>
</feature>
<feature type="region of interest" description="Disordered" evidence="1">
    <location>
        <begin position="716"/>
        <end position="894"/>
    </location>
</feature>
<feature type="compositionally biased region" description="Low complexity" evidence="1">
    <location>
        <begin position="828"/>
        <end position="846"/>
    </location>
</feature>
<dbReference type="EMBL" id="JAWDGP010001077">
    <property type="protein sequence ID" value="KAK3795245.1"/>
    <property type="molecule type" value="Genomic_DNA"/>
</dbReference>
<feature type="compositionally biased region" description="Basic and acidic residues" evidence="1">
    <location>
        <begin position="748"/>
        <end position="763"/>
    </location>
</feature>
<feature type="compositionally biased region" description="Polar residues" evidence="1">
    <location>
        <begin position="134"/>
        <end position="143"/>
    </location>
</feature>
<feature type="region of interest" description="Disordered" evidence="1">
    <location>
        <begin position="1120"/>
        <end position="1190"/>
    </location>
</feature>
<feature type="compositionally biased region" description="Basic and acidic residues" evidence="1">
    <location>
        <begin position="1162"/>
        <end position="1172"/>
    </location>
</feature>
<feature type="region of interest" description="Disordered" evidence="1">
    <location>
        <begin position="516"/>
        <end position="632"/>
    </location>
</feature>
<feature type="compositionally biased region" description="Polar residues" evidence="1">
    <location>
        <begin position="617"/>
        <end position="632"/>
    </location>
</feature>
<feature type="compositionally biased region" description="Basic and acidic residues" evidence="1">
    <location>
        <begin position="725"/>
        <end position="741"/>
    </location>
</feature>
<feature type="region of interest" description="Disordered" evidence="1">
    <location>
        <begin position="66"/>
        <end position="99"/>
    </location>
</feature>
<feature type="compositionally biased region" description="Polar residues" evidence="1">
    <location>
        <begin position="866"/>
        <end position="880"/>
    </location>
</feature>
<feature type="compositionally biased region" description="Basic and acidic residues" evidence="1">
    <location>
        <begin position="1482"/>
        <end position="1492"/>
    </location>
</feature>
<feature type="region of interest" description="Disordered" evidence="1">
    <location>
        <begin position="1508"/>
        <end position="1680"/>
    </location>
</feature>
<feature type="region of interest" description="Disordered" evidence="1">
    <location>
        <begin position="1457"/>
        <end position="1492"/>
    </location>
</feature>
<evidence type="ECO:0000313" key="2">
    <source>
        <dbReference type="EMBL" id="KAK3795245.1"/>
    </source>
</evidence>
<gene>
    <name evidence="2" type="ORF">RRG08_056304</name>
</gene>
<feature type="region of interest" description="Disordered" evidence="1">
    <location>
        <begin position="202"/>
        <end position="266"/>
    </location>
</feature>
<keyword evidence="3" id="KW-1185">Reference proteome</keyword>
<organism evidence="2 3">
    <name type="scientific">Elysia crispata</name>
    <name type="common">lettuce slug</name>
    <dbReference type="NCBI Taxonomy" id="231223"/>
    <lineage>
        <taxon>Eukaryota</taxon>
        <taxon>Metazoa</taxon>
        <taxon>Spiralia</taxon>
        <taxon>Lophotrochozoa</taxon>
        <taxon>Mollusca</taxon>
        <taxon>Gastropoda</taxon>
        <taxon>Heterobranchia</taxon>
        <taxon>Euthyneura</taxon>
        <taxon>Panpulmonata</taxon>
        <taxon>Sacoglossa</taxon>
        <taxon>Placobranchoidea</taxon>
        <taxon>Plakobranchidae</taxon>
        <taxon>Elysia</taxon>
    </lineage>
</organism>
<sequence length="1757" mass="196453">MDDIAGILASDGDNVDSLMIEINNFINSKPVESPPDAGCIKSREELMNMRIKKEDGSGYISVSSLTKGVRREATGEKVSSKQKNVKKPSLSKSKVKAGPRCSKLPKQDLVKAFSVKQEPLSSDDEFSEIVKNSSNMQINQNPINPDYLEPSTSSGKSKSFITATQSSGNVAHGFKLNATPVVIMERLDPSAIVSISQKVRSANEEANKASNVSSEENRSSGSKRTDKKSVIRRSTSSTASVSSNPKIKTIVQASPSATDIDADKSKSDTATKIMTKQFLATGDSHLSEQSVSPETTRFELSLCPIVLADLSSEPFRKFMNLALDCVVHFRKNQNQPLFGNICLYFGDFITLQSAMQRLCQLSIKAHSMRLSGTIKCYDFKRLKNKSEEEPAKRSLSGRLMFQFCGQRIEKLQQLASVKDRKKESTKMRSAIVNKVPALTNKEMLLLLFPFSLDVTMPGDKQQKGLKGPVSIAFESQEWMEAVMDCIRDQSVNMSSSSETELGTFRLYVKNYTPPKIPIDSPQIAPKTPLMSTQLKPSSPANRGRGRGLNIASRGKGGPNIVQRASTDSLDGRNKEKENITGRAEQRPNFDIRKRPFEESPSRFQFNEKRGRFDVQKRTGTPSESGSSLPVNQQAAADPKEAMRLAAIARGLDPNNPDVIKILEMSSQLQAMQMERDQGFLSGDAGPGEMRAGVQQLQGENEQQRKQLPSLFENREFFGLPRRPSQQRDRALVSRDPHDMDPGRSGGHQRPDHRRDQDLYHRIGDGGGNGPKQFAPQREGVGHSEFSQGSFRNGPRDRDSTGLHSRSRSRDKPNDHILQRDRNQSGNRSRSPQKSTSSSSSGSTQRGFEQWRGKEYTRQRHWEPDKMSSSVSYFDPSTNDQPLDFQRPAPTLSTEQAVQQDMARTIQQALQGGDEIHKQRAVIPHGPIGREAQHQPPAEELVLPLQFGKNATKKTPQAIMEEKCRKEREERQKIEMKLKQKRDEEEKQRREKEMEERHKREREETERREKELEVRQRNMEAAFTVRKDWPRSESHYNDQLREQCEPFQSFRPQHFPRDPKVIHAGVRFQGEENFQMENFQPEDHKTPESMRWKDDSPNIWDRADKAESSAQRVAIYRPNQGGFQRDDQALNQPGRGSFNHNDLSFGRRTFEEASQDRPTNIWDAHDQNQEDPHVGPSNRMAARGRPRGRWSDEGVQRFESTNIWHPHHEADEGAEGGLNPERKIHASSGLRGGRRPAGQILINRGGHSRGTGDEEHTGQDFAASNMNREVFRGRRASRAVGGGLLRASNRGRITARGSFGFHAEAHQRHADYQEPEHHFENEASGNAYDESVSDNTSLMVYTAHEKQRDSPHRRLFKDRAELDHQGAAASYENENYWNEVSGDNLSKRGGLHTAHSPRHLLSGLERGKGRRLTHEIEHTDSEWSGIHQDESNQFQQTLFSEGHVEPRIDRGRRRILRPGRGFMGRGRGLSSFGRGFENSENAEESKLVDSQEELSERVSEFQVGREVNDQEFRAQVQRGRGLGSREVSTGRGAENQGRGMLSSRGADNGGRGMHVSRGRGMLASRGRGVPSSRGADNRGRGLPSSRGADNRGRGVPSSTGADNRGRGMPSSRGTDNRDRGVPSSTGADNRGRGMPSSRGTEFRGGRGLSLGRGTENQRGRGGLNRQHPSTFEGQIVTGPNRGESWEGQYGEMHQQGRVEDSVREVQNTWERGSGWGPGRGTASSRGSGSFSGRGVIREATRGGIPFRGRARGLLPHPM</sequence>
<evidence type="ECO:0000313" key="3">
    <source>
        <dbReference type="Proteomes" id="UP001283361"/>
    </source>
</evidence>
<protein>
    <submittedName>
        <fullName evidence="2">Uncharacterized protein</fullName>
    </submittedName>
</protein>
<name>A0AAE1AWA9_9GAST</name>
<feature type="compositionally biased region" description="Polar residues" evidence="1">
    <location>
        <begin position="150"/>
        <end position="160"/>
    </location>
</feature>
<evidence type="ECO:0000256" key="1">
    <source>
        <dbReference type="SAM" id="MobiDB-lite"/>
    </source>
</evidence>
<dbReference type="Proteomes" id="UP001283361">
    <property type="component" value="Unassembled WGS sequence"/>
</dbReference>
<reference evidence="2" key="1">
    <citation type="journal article" date="2023" name="G3 (Bethesda)">
        <title>A reference genome for the long-term kleptoplast-retaining sea slug Elysia crispata morphotype clarki.</title>
        <authorList>
            <person name="Eastman K.E."/>
            <person name="Pendleton A.L."/>
            <person name="Shaikh M.A."/>
            <person name="Suttiyut T."/>
            <person name="Ogas R."/>
            <person name="Tomko P."/>
            <person name="Gavelis G."/>
            <person name="Widhalm J.R."/>
            <person name="Wisecaver J.H."/>
        </authorList>
    </citation>
    <scope>NUCLEOTIDE SEQUENCE</scope>
    <source>
        <strain evidence="2">ECLA1</strain>
    </source>
</reference>
<feature type="region of interest" description="Disordered" evidence="1">
    <location>
        <begin position="1708"/>
        <end position="1757"/>
    </location>
</feature>
<feature type="compositionally biased region" description="Low complexity" evidence="1">
    <location>
        <begin position="232"/>
        <end position="243"/>
    </location>
</feature>
<comment type="caution">
    <text evidence="2">The sequence shown here is derived from an EMBL/GenBank/DDBJ whole genome shotgun (WGS) entry which is preliminary data.</text>
</comment>
<feature type="compositionally biased region" description="Polar residues" evidence="1">
    <location>
        <begin position="529"/>
        <end position="540"/>
    </location>
</feature>
<feature type="compositionally biased region" description="Basic and acidic residues" evidence="1">
    <location>
        <begin position="215"/>
        <end position="229"/>
    </location>
</feature>
<proteinExistence type="predicted"/>
<feature type="compositionally biased region" description="Basic and acidic residues" evidence="1">
    <location>
        <begin position="848"/>
        <end position="865"/>
    </location>
</feature>
<feature type="compositionally biased region" description="Basic and acidic residues" evidence="1">
    <location>
        <begin position="807"/>
        <end position="822"/>
    </location>
</feature>
<feature type="compositionally biased region" description="Basic and acidic residues" evidence="1">
    <location>
        <begin position="69"/>
        <end position="79"/>
    </location>
</feature>
<feature type="region of interest" description="Disordered" evidence="1">
    <location>
        <begin position="962"/>
        <end position="1013"/>
    </location>
</feature>
<feature type="compositionally biased region" description="Basic and acidic residues" evidence="1">
    <location>
        <begin position="569"/>
        <end position="616"/>
    </location>
</feature>
<feature type="compositionally biased region" description="Low complexity" evidence="1">
    <location>
        <begin position="1719"/>
        <end position="1733"/>
    </location>
</feature>
<feature type="region of interest" description="Disordered" evidence="1">
    <location>
        <begin position="1224"/>
        <end position="1258"/>
    </location>
</feature>
<accession>A0AAE1AWA9</accession>